<feature type="signal peptide" evidence="7">
    <location>
        <begin position="1"/>
        <end position="22"/>
    </location>
</feature>
<feature type="transmembrane region" description="Helical" evidence="7">
    <location>
        <begin position="539"/>
        <end position="562"/>
    </location>
</feature>
<dbReference type="InterPro" id="IPR004240">
    <property type="entry name" value="EMP70"/>
</dbReference>
<gene>
    <name evidence="8" type="ORF">LGLO00237_LOCUS1615</name>
</gene>
<dbReference type="Pfam" id="PF02990">
    <property type="entry name" value="EMP70"/>
    <property type="match status" value="1"/>
</dbReference>
<feature type="chain" id="PRO_5031595294" description="Transmembrane 9 superfamily member" evidence="7">
    <location>
        <begin position="23"/>
        <end position="649"/>
    </location>
</feature>
<dbReference type="PANTHER" id="PTHR10766">
    <property type="entry name" value="TRANSMEMBRANE 9 SUPERFAMILY PROTEIN"/>
    <property type="match status" value="1"/>
</dbReference>
<dbReference type="AlphaFoldDB" id="A0A7S3YAJ1"/>
<accession>A0A7S3YAJ1</accession>
<feature type="transmembrane region" description="Helical" evidence="7">
    <location>
        <begin position="420"/>
        <end position="444"/>
    </location>
</feature>
<keyword evidence="6 7" id="KW-0472">Membrane</keyword>
<feature type="transmembrane region" description="Helical" evidence="7">
    <location>
        <begin position="610"/>
        <end position="639"/>
    </location>
</feature>
<evidence type="ECO:0000256" key="5">
    <source>
        <dbReference type="ARBA" id="ARBA00022989"/>
    </source>
</evidence>
<keyword evidence="4 7" id="KW-0732">Signal</keyword>
<feature type="transmembrane region" description="Helical" evidence="7">
    <location>
        <begin position="389"/>
        <end position="408"/>
    </location>
</feature>
<dbReference type="GO" id="GO:0005737">
    <property type="term" value="C:cytoplasm"/>
    <property type="evidence" value="ECO:0007669"/>
    <property type="project" value="UniProtKB-ARBA"/>
</dbReference>
<comment type="similarity">
    <text evidence="2 7">Belongs to the nonaspanin (TM9SF) (TC 9.A.2) family.</text>
</comment>
<keyword evidence="3 7" id="KW-0812">Transmembrane</keyword>
<evidence type="ECO:0000256" key="1">
    <source>
        <dbReference type="ARBA" id="ARBA00004141"/>
    </source>
</evidence>
<evidence type="ECO:0000256" key="7">
    <source>
        <dbReference type="RuleBase" id="RU363079"/>
    </source>
</evidence>
<comment type="subcellular location">
    <subcellularLocation>
        <location evidence="1">Membrane</location>
        <topology evidence="1">Multi-pass membrane protein</topology>
    </subcellularLocation>
</comment>
<evidence type="ECO:0000256" key="2">
    <source>
        <dbReference type="ARBA" id="ARBA00005227"/>
    </source>
</evidence>
<protein>
    <recommendedName>
        <fullName evidence="7">Transmembrane 9 superfamily member</fullName>
    </recommendedName>
</protein>
<feature type="transmembrane region" description="Helical" evidence="7">
    <location>
        <begin position="456"/>
        <end position="478"/>
    </location>
</feature>
<evidence type="ECO:0000256" key="4">
    <source>
        <dbReference type="ARBA" id="ARBA00022729"/>
    </source>
</evidence>
<feature type="transmembrane region" description="Helical" evidence="7">
    <location>
        <begin position="508"/>
        <end position="533"/>
    </location>
</feature>
<dbReference type="GO" id="GO:0072657">
    <property type="term" value="P:protein localization to membrane"/>
    <property type="evidence" value="ECO:0007669"/>
    <property type="project" value="TreeGrafter"/>
</dbReference>
<feature type="transmembrane region" description="Helical" evidence="7">
    <location>
        <begin position="574"/>
        <end position="598"/>
    </location>
</feature>
<organism evidence="8">
    <name type="scientific">Lotharella globosa</name>
    <dbReference type="NCBI Taxonomy" id="91324"/>
    <lineage>
        <taxon>Eukaryota</taxon>
        <taxon>Sar</taxon>
        <taxon>Rhizaria</taxon>
        <taxon>Cercozoa</taxon>
        <taxon>Chlorarachniophyceae</taxon>
        <taxon>Lotharella</taxon>
    </lineage>
</organism>
<sequence length="649" mass="73933">MQMMSRPSNGLLLLSLISHVSAFYLPGVSPRNYIYGEDVTLKVNKLDSVRTQLPYEYYSLPFCSPDKINPSAENLGEILSGDKIENSLYKISMKLIESCKILCRKTYGKHELQQFEAKIRDEYHVNWIIDNLPAATKYYTEEIGEDGSEGTYESHYLKGFPLGYVATEEDPEPDSEAGAAYIHNHARLVLFYHEDVHSFNGYRIVAFEVEAYSVKHQVDGNWNGAQTKLHTCTPLNPVRRSQPPQPVSGTDSEEIIWSYDVQWESSPIKWASRWDVYFKMTDSKVHWFSIINSIAVVLFLSAMVAMIVTRTLHRDLLRYNSPEEREEAQEETGWKLIHGDVFRPPAFAHGLCVLVGTGYQLIGMSIVTLFFAVLGFLSPANRGGLMTSMLLLFVLMGIFAGFASTFLGKIFGLEDWRKTSFVTSVCFPGIAFGVFFILNAMVWGEASSGAVPFGTLVALLVLWFGMNVPLVYIGAYISSKRPALELPMKVKVHPREIPEQVWYAQAPFLALLGGILPFAACFIEIFFIMSSVWMHQFYYMFGFLFIVFIILTITCAEISIVATYFQLCYEDYHWWWRSFCTSGFSAIYLFLYSIMYYYTKMRIDHFVSSALYFGYMALISLGFFVLTGTIGFSATFFFVHKIYSSVKVD</sequence>
<dbReference type="PANTHER" id="PTHR10766:SF111">
    <property type="entry name" value="TRANSMEMBRANE 9 SUPERFAMILY MEMBER 2"/>
    <property type="match status" value="1"/>
</dbReference>
<reference evidence="8" key="1">
    <citation type="submission" date="2021-01" db="EMBL/GenBank/DDBJ databases">
        <authorList>
            <person name="Corre E."/>
            <person name="Pelletier E."/>
            <person name="Niang G."/>
            <person name="Scheremetjew M."/>
            <person name="Finn R."/>
            <person name="Kale V."/>
            <person name="Holt S."/>
            <person name="Cochrane G."/>
            <person name="Meng A."/>
            <person name="Brown T."/>
            <person name="Cohen L."/>
        </authorList>
    </citation>
    <scope>NUCLEOTIDE SEQUENCE</scope>
    <source>
        <strain evidence="8">CCCM811</strain>
    </source>
</reference>
<feature type="transmembrane region" description="Helical" evidence="7">
    <location>
        <begin position="287"/>
        <end position="308"/>
    </location>
</feature>
<proteinExistence type="inferred from homology"/>
<evidence type="ECO:0000256" key="3">
    <source>
        <dbReference type="ARBA" id="ARBA00022692"/>
    </source>
</evidence>
<dbReference type="EMBL" id="HBIV01002355">
    <property type="protein sequence ID" value="CAE0646057.1"/>
    <property type="molecule type" value="Transcribed_RNA"/>
</dbReference>
<keyword evidence="5 7" id="KW-1133">Transmembrane helix</keyword>
<evidence type="ECO:0000256" key="6">
    <source>
        <dbReference type="ARBA" id="ARBA00023136"/>
    </source>
</evidence>
<evidence type="ECO:0000313" key="8">
    <source>
        <dbReference type="EMBL" id="CAE0646057.1"/>
    </source>
</evidence>
<dbReference type="GO" id="GO:0016020">
    <property type="term" value="C:membrane"/>
    <property type="evidence" value="ECO:0007669"/>
    <property type="project" value="UniProtKB-SubCell"/>
</dbReference>
<feature type="transmembrane region" description="Helical" evidence="7">
    <location>
        <begin position="351"/>
        <end position="377"/>
    </location>
</feature>
<name>A0A7S3YAJ1_9EUKA</name>